<organism evidence="2 3">
    <name type="scientific">Macrostomum lignano</name>
    <dbReference type="NCBI Taxonomy" id="282301"/>
    <lineage>
        <taxon>Eukaryota</taxon>
        <taxon>Metazoa</taxon>
        <taxon>Spiralia</taxon>
        <taxon>Lophotrochozoa</taxon>
        <taxon>Platyhelminthes</taxon>
        <taxon>Rhabditophora</taxon>
        <taxon>Macrostomorpha</taxon>
        <taxon>Macrostomida</taxon>
        <taxon>Macrostomidae</taxon>
        <taxon>Macrostomum</taxon>
    </lineage>
</organism>
<sequence>ACSRCSPSTRNCSATSKARAGRAGENAENAAHALRVVKRWTAPSQSLDDMEVCASSLELIGRSPQEATTFREALRGPQRGPGCCIRAPTRQGASWTTKAVLLTDLSEGSLSTWLQQEFVLNRVHLHPSGASGDILRSQIASALCLAPSSFTDSGAISALASFTPRLWIGAADLADERDTTGQRLAARQRARQSGGGEQRSGAAEANNLGGNQDCLLVKGGDGLDDVDCTDVAA</sequence>
<dbReference type="AlphaFoldDB" id="A0A1I8FJU6"/>
<keyword evidence="2" id="KW-1185">Reference proteome</keyword>
<evidence type="ECO:0000313" key="2">
    <source>
        <dbReference type="Proteomes" id="UP000095280"/>
    </source>
</evidence>
<protein>
    <submittedName>
        <fullName evidence="3">Helicase ATP-binding domain-containing protein</fullName>
    </submittedName>
</protein>
<accession>A0A1I8FJU6</accession>
<feature type="region of interest" description="Disordered" evidence="1">
    <location>
        <begin position="179"/>
        <end position="205"/>
    </location>
</feature>
<dbReference type="Proteomes" id="UP000095280">
    <property type="component" value="Unplaced"/>
</dbReference>
<reference evidence="3" key="1">
    <citation type="submission" date="2016-11" db="UniProtKB">
        <authorList>
            <consortium name="WormBaseParasite"/>
        </authorList>
    </citation>
    <scope>IDENTIFICATION</scope>
</reference>
<dbReference type="WBParaSite" id="maker-unitig_37903-snap-gene-0.2-mRNA-1">
    <property type="protein sequence ID" value="maker-unitig_37903-snap-gene-0.2-mRNA-1"/>
    <property type="gene ID" value="maker-unitig_37903-snap-gene-0.2"/>
</dbReference>
<evidence type="ECO:0000313" key="3">
    <source>
        <dbReference type="WBParaSite" id="maker-unitig_37903-snap-gene-0.2-mRNA-1"/>
    </source>
</evidence>
<proteinExistence type="predicted"/>
<evidence type="ECO:0000256" key="1">
    <source>
        <dbReference type="SAM" id="MobiDB-lite"/>
    </source>
</evidence>
<name>A0A1I8FJU6_9PLAT</name>